<name>A4G9G2_HERAR</name>
<proteinExistence type="predicted"/>
<dbReference type="KEGG" id="har:HEAR3040"/>
<dbReference type="EMBL" id="CU207211">
    <property type="protein sequence ID" value="CAL63149.1"/>
    <property type="molecule type" value="Genomic_DNA"/>
</dbReference>
<dbReference type="STRING" id="204773.HEAR3040"/>
<reference evidence="1 2" key="1">
    <citation type="journal article" date="2007" name="PLoS Genet.">
        <title>A tale of two oxidation states: bacterial colonization of arsenic-rich environments.</title>
        <authorList>
            <person name="Muller D."/>
            <person name="Medigue C."/>
            <person name="Koechler S."/>
            <person name="Barbe V."/>
            <person name="Barakat M."/>
            <person name="Talla E."/>
            <person name="Bonnefoy V."/>
            <person name="Krin E."/>
            <person name="Arsene-Ploetze F."/>
            <person name="Carapito C."/>
            <person name="Chandler M."/>
            <person name="Cournoyer B."/>
            <person name="Cruveiller S."/>
            <person name="Dossat C."/>
            <person name="Duval S."/>
            <person name="Heymann M."/>
            <person name="Leize E."/>
            <person name="Lieutaud A."/>
            <person name="Lievremont D."/>
            <person name="Makita Y."/>
            <person name="Mangenot S."/>
            <person name="Nitschke W."/>
            <person name="Ortet P."/>
            <person name="Perdrial N."/>
            <person name="Schoepp B."/>
            <person name="Siguier N."/>
            <person name="Simeonova D.D."/>
            <person name="Rouy Z."/>
            <person name="Segurens B."/>
            <person name="Turlin E."/>
            <person name="Vallenet D."/>
            <person name="Van Dorsselaer A."/>
            <person name="Weiss S."/>
            <person name="Weissenbach J."/>
            <person name="Lett M.C."/>
            <person name="Danchin A."/>
            <person name="Bertin P.N."/>
        </authorList>
    </citation>
    <scope>NUCLEOTIDE SEQUENCE [LARGE SCALE GENOMIC DNA]</scope>
    <source>
        <strain evidence="2">ULPAs1</strain>
    </source>
</reference>
<dbReference type="Proteomes" id="UP000006697">
    <property type="component" value="Chromosome"/>
</dbReference>
<keyword evidence="2" id="KW-1185">Reference proteome</keyword>
<protein>
    <submittedName>
        <fullName evidence="1">Uncharacterized protein</fullName>
    </submittedName>
</protein>
<sequence length="201" mass="23027">MHASSPDDFIYTLTGRVVAGDPSDEVITVGKFRAYYVDANAAFNYNKVSLYDIFDTYQETVDYYEAIYDINSEEFSEKLLKALKADYLIGNVLIIDRLEILPAFRSYNLGLITMRRLILRFGIGAGITAIKPFPLQFEMEIHRDDDWKEQLVLTAFDKNSRSATASLKKHYRKLGFVPLPGTPFMFLENDKTLPSVADLRR</sequence>
<dbReference type="HOGENOM" id="CLU_1358878_0_0_4"/>
<accession>A4G9G2</accession>
<dbReference type="AlphaFoldDB" id="A4G9G2"/>
<organism evidence="1 2">
    <name type="scientific">Herminiimonas arsenicoxydans</name>
    <dbReference type="NCBI Taxonomy" id="204773"/>
    <lineage>
        <taxon>Bacteria</taxon>
        <taxon>Pseudomonadati</taxon>
        <taxon>Pseudomonadota</taxon>
        <taxon>Betaproteobacteria</taxon>
        <taxon>Burkholderiales</taxon>
        <taxon>Oxalobacteraceae</taxon>
        <taxon>Herminiimonas</taxon>
    </lineage>
</organism>
<evidence type="ECO:0000313" key="2">
    <source>
        <dbReference type="Proteomes" id="UP000006697"/>
    </source>
</evidence>
<evidence type="ECO:0000313" key="1">
    <source>
        <dbReference type="EMBL" id="CAL63149.1"/>
    </source>
</evidence>
<gene>
    <name evidence="1" type="ordered locus">HEAR3040</name>
</gene>